<dbReference type="InterPro" id="IPR013425">
    <property type="entry name" value="Autotrns_rpt"/>
</dbReference>
<keyword evidence="5" id="KW-1185">Reference proteome</keyword>
<evidence type="ECO:0000259" key="3">
    <source>
        <dbReference type="PROSITE" id="PS51208"/>
    </source>
</evidence>
<dbReference type="OrthoDB" id="6053567at2"/>
<dbReference type="InterPro" id="IPR011050">
    <property type="entry name" value="Pectin_lyase_fold/virulence"/>
</dbReference>
<keyword evidence="1" id="KW-0732">Signal</keyword>
<dbReference type="NCBIfam" id="TIGR02601">
    <property type="entry name" value="autotrns_rpt"/>
    <property type="match status" value="4"/>
</dbReference>
<proteinExistence type="predicted"/>
<dbReference type="Pfam" id="PF03797">
    <property type="entry name" value="Autotransporter"/>
    <property type="match status" value="1"/>
</dbReference>
<dbReference type="SUPFAM" id="SSF51126">
    <property type="entry name" value="Pectin lyase-like"/>
    <property type="match status" value="4"/>
</dbReference>
<feature type="region of interest" description="Disordered" evidence="2">
    <location>
        <begin position="42"/>
        <end position="73"/>
    </location>
</feature>
<dbReference type="InterPro" id="IPR051551">
    <property type="entry name" value="Autotransporter_adhesion"/>
</dbReference>
<protein>
    <submittedName>
        <fullName evidence="4">Autotransporter domain-containing protein</fullName>
    </submittedName>
</protein>
<organism evidence="4 5">
    <name type="scientific">Luteibacter pinisoli</name>
    <dbReference type="NCBI Taxonomy" id="2589080"/>
    <lineage>
        <taxon>Bacteria</taxon>
        <taxon>Pseudomonadati</taxon>
        <taxon>Pseudomonadota</taxon>
        <taxon>Gammaproteobacteria</taxon>
        <taxon>Lysobacterales</taxon>
        <taxon>Rhodanobacteraceae</taxon>
        <taxon>Luteibacter</taxon>
    </lineage>
</organism>
<dbReference type="InterPro" id="IPR005546">
    <property type="entry name" value="Autotransporte_beta"/>
</dbReference>
<dbReference type="KEGG" id="lpy:FIV34_01175"/>
<dbReference type="InterPro" id="IPR012332">
    <property type="entry name" value="Autotransporter_pectin_lyase_C"/>
</dbReference>
<evidence type="ECO:0000313" key="5">
    <source>
        <dbReference type="Proteomes" id="UP000316093"/>
    </source>
</evidence>
<gene>
    <name evidence="4" type="ORF">FIV34_01175</name>
</gene>
<feature type="domain" description="Autotransporter" evidence="3">
    <location>
        <begin position="1210"/>
        <end position="1488"/>
    </location>
</feature>
<name>A0A4Y5YZU0_9GAMM</name>
<dbReference type="RefSeq" id="WP_139978864.1">
    <property type="nucleotide sequence ID" value="NZ_CP041046.1"/>
</dbReference>
<reference evidence="4 5" key="1">
    <citation type="submission" date="2019-06" db="EMBL/GenBank/DDBJ databases">
        <title>A complete genome sequence for Luteibacter pinisoli MAH-14.</title>
        <authorList>
            <person name="Baltrus D.A."/>
        </authorList>
    </citation>
    <scope>NUCLEOTIDE SEQUENCE [LARGE SCALE GENOMIC DNA]</scope>
    <source>
        <strain evidence="4 5">MAH-14</strain>
    </source>
</reference>
<accession>A0A4Y5YZU0</accession>
<dbReference type="Proteomes" id="UP000316093">
    <property type="component" value="Chromosome"/>
</dbReference>
<dbReference type="SUPFAM" id="SSF103515">
    <property type="entry name" value="Autotransporter"/>
    <property type="match status" value="1"/>
</dbReference>
<dbReference type="SMART" id="SM00869">
    <property type="entry name" value="Autotransporter"/>
    <property type="match status" value="1"/>
</dbReference>
<dbReference type="InterPro" id="IPR036709">
    <property type="entry name" value="Autotransporte_beta_dom_sf"/>
</dbReference>
<dbReference type="PROSITE" id="PS51208">
    <property type="entry name" value="AUTOTRANSPORTER"/>
    <property type="match status" value="1"/>
</dbReference>
<evidence type="ECO:0000256" key="1">
    <source>
        <dbReference type="ARBA" id="ARBA00022729"/>
    </source>
</evidence>
<dbReference type="EMBL" id="CP041046">
    <property type="protein sequence ID" value="QDE37909.1"/>
    <property type="molecule type" value="Genomic_DNA"/>
</dbReference>
<evidence type="ECO:0000313" key="4">
    <source>
        <dbReference type="EMBL" id="QDE37909.1"/>
    </source>
</evidence>
<dbReference type="Gene3D" id="2.160.20.20">
    <property type="match status" value="2"/>
</dbReference>
<sequence length="1488" mass="148427">MEAWCGAGAAGRMAVGKGNKPGVLALAVMMALGLSACGGGGGGGNVRSTPSAPSTPTSPTNPTNPGTPAAYSGGAIDVAANTTTTIADNLTGSVGVAKGGDGTLTFTGTNTYTGETQVNAGSLYINGDQSGATGATTVGPLATLGGAGVIGGDVTVGSNATLAPGQQGAIGTLTINGNLTLTAATQLNAGSQLNFDFAQASGGTQASDLINVKGNLTLAGTLNVNVAGGGDLGPGVHRLINYDGGLVDNGLSLGSLASTSWALQTGVAHQVNLIDTRGMNFSVWDGAGPKGNNVIDGGSGEWTAGGPDTSWTDASGAVNAHFNNGTFAIFQGTPGTVTVNNDNGAVVAGGMQFASDGYLIQGDPIQLSGSTEASYVQAIFRVGDGTQAGAGYKATVNNVLTGIQTLVKTDAGTLVLGGDNTYSGGTVVSGGTLQIGNGGTSGSVMGDITDNATLVFNRSNDTVYGGTISGTGNLVKTGSGSVSMSMRNTFAGGTQVKGGTLRLDLGGELGTGDIIVGNAADRAGIDPVATLKVGTRSVLGNNIFVQGNGVVDNAGVIGGTNDNAIGSNYTFGASPTVLNHDGGLIRGNRVGVLLRGDGATVANSSGGSIEGGDTAVELDYSGSVSNDGAGTMINSMTGVGIHLGDKADVMNVNGATISSAKTAVYMSNGGSLTNGAGSTIQSAGTASGDCAVSNACAVLVQSTGPAYLASSGAVTFNNAGTIIGNVQFFAPAANKITLTAGGSIQGDLTIGASTLTTMTLAGSAGSVQRYSQAVTGNTTFSSGVLAVTSPGKWIIDNSQLTPGAVQVSAGSTLQIGDGFTSGSITTGVIGNRGTVIFDRSDDVTFTGGIVGQLGAPYDDVMIKAGAGRLTVPIGGFAPSNIIIEAGTLQIDNTGNQPAATFGYVPMTAPVQNFGSLVFDSYENYAATRTISGTGSLTQDGSGVLFLDGQNTYTGGTTINKGTIRTNHAMPGNVLVNQAGTLDGDIAGSPGPGPGLPGVAGNLINAGRVAVHGGDAAIGGNYTQASTGTLALSLGSKLAVAGTATLSGGTLEITGADSGYVSNAHTEVLTATQGLTGTFGQLVKDTGVVFTANTISYDGHSAWLDTAGLNVTTAAAGNGVSYTSASLNSAQRVQGAFTQLNSKIATGDTASVSPGFVQAAGAFQQAPTLQAAQASLQSLSGQLHAASAAMTFEAIDASGRALSDHFDDVLGKKAGFGTWTQNLSVGGDMGRAGYDGVGFQLNGWLVGSDRQVGSSGVAGFAFGQSQGQQQLDQSNDHNRSRSTEGMLYAGWLNGNWYTQGRVGFGHFQQDVSRQLLLGTSAAGVSTNYSGNYNVAYGETGLHLDMAGTRVMPFVNVEYASINRGGFTEQGADGFGLRTDGQTLDRWQAGAGLRAARHWTLEDGRGVDFTVGAQFRRTLASHGDVFDASFVGLSQWQPLAGIGLSRYSGVLNLGLNAALSARTSLKLGYDYEKGQRDQSQVLSAHWMMAL</sequence>
<dbReference type="PANTHER" id="PTHR35037">
    <property type="entry name" value="C-TERMINAL REGION OF AIDA-LIKE PROTEIN"/>
    <property type="match status" value="1"/>
</dbReference>
<dbReference type="Gene3D" id="2.40.128.130">
    <property type="entry name" value="Autotransporter beta-domain"/>
    <property type="match status" value="1"/>
</dbReference>
<feature type="compositionally biased region" description="Low complexity" evidence="2">
    <location>
        <begin position="48"/>
        <end position="70"/>
    </location>
</feature>
<dbReference type="PANTHER" id="PTHR35037:SF3">
    <property type="entry name" value="C-TERMINAL REGION OF AIDA-LIKE PROTEIN"/>
    <property type="match status" value="1"/>
</dbReference>
<evidence type="ECO:0000256" key="2">
    <source>
        <dbReference type="SAM" id="MobiDB-lite"/>
    </source>
</evidence>
<dbReference type="Pfam" id="PF12951">
    <property type="entry name" value="PATR"/>
    <property type="match status" value="4"/>
</dbReference>